<evidence type="ECO:0000256" key="1">
    <source>
        <dbReference type="ARBA" id="ARBA00022490"/>
    </source>
</evidence>
<dbReference type="Pfam" id="PF03652">
    <property type="entry name" value="RuvX"/>
    <property type="match status" value="1"/>
</dbReference>
<evidence type="ECO:0000256" key="3">
    <source>
        <dbReference type="ARBA" id="ARBA00022722"/>
    </source>
</evidence>
<organism evidence="7 8">
    <name type="scientific">Candidatus Scybalenecus merdavium</name>
    <dbReference type="NCBI Taxonomy" id="2840939"/>
    <lineage>
        <taxon>Bacteria</taxon>
        <taxon>Bacillati</taxon>
        <taxon>Bacillota</taxon>
        <taxon>Clostridia</taxon>
        <taxon>Eubacteriales</taxon>
        <taxon>Oscillospiraceae</taxon>
        <taxon>Oscillospiraceae incertae sedis</taxon>
        <taxon>Candidatus Scybalenecus</taxon>
    </lineage>
</organism>
<evidence type="ECO:0000256" key="4">
    <source>
        <dbReference type="ARBA" id="ARBA00022801"/>
    </source>
</evidence>
<dbReference type="GO" id="GO:0016788">
    <property type="term" value="F:hydrolase activity, acting on ester bonds"/>
    <property type="evidence" value="ECO:0007669"/>
    <property type="project" value="UniProtKB-UniRule"/>
</dbReference>
<dbReference type="GO" id="GO:0000967">
    <property type="term" value="P:rRNA 5'-end processing"/>
    <property type="evidence" value="ECO:0007669"/>
    <property type="project" value="UniProtKB-UniRule"/>
</dbReference>
<accession>A0A9D1SP62</accession>
<dbReference type="EMBL" id="DVNM01000026">
    <property type="protein sequence ID" value="HIU69245.1"/>
    <property type="molecule type" value="Genomic_DNA"/>
</dbReference>
<dbReference type="GO" id="GO:0004518">
    <property type="term" value="F:nuclease activity"/>
    <property type="evidence" value="ECO:0007669"/>
    <property type="project" value="UniProtKB-KW"/>
</dbReference>
<reference evidence="7" key="2">
    <citation type="journal article" date="2021" name="PeerJ">
        <title>Extensive microbial diversity within the chicken gut microbiome revealed by metagenomics and culture.</title>
        <authorList>
            <person name="Gilroy R."/>
            <person name="Ravi A."/>
            <person name="Getino M."/>
            <person name="Pursley I."/>
            <person name="Horton D.L."/>
            <person name="Alikhan N.F."/>
            <person name="Baker D."/>
            <person name="Gharbi K."/>
            <person name="Hall N."/>
            <person name="Watson M."/>
            <person name="Adriaenssens E.M."/>
            <person name="Foster-Nyarko E."/>
            <person name="Jarju S."/>
            <person name="Secka A."/>
            <person name="Antonio M."/>
            <person name="Oren A."/>
            <person name="Chaudhuri R.R."/>
            <person name="La Ragione R."/>
            <person name="Hildebrand F."/>
            <person name="Pallen M.J."/>
        </authorList>
    </citation>
    <scope>NUCLEOTIDE SEQUENCE</scope>
    <source>
        <strain evidence="7">CHK176-6737</strain>
    </source>
</reference>
<evidence type="ECO:0000256" key="5">
    <source>
        <dbReference type="HAMAP-Rule" id="MF_00651"/>
    </source>
</evidence>
<proteinExistence type="inferred from homology"/>
<sequence>MVILAVDYGDTRTGIAVCDKNEVLASPVTTVCEKDAARLAEQIASLCREYGAEAVVIGLPRNMDGSYGFRCDACRALGQALQSVCDLPVFFEDERLTTMMAHNYLNAADRRGKKRKAVVDSLSAVLILESFLERRKHQADLS</sequence>
<keyword evidence="1 5" id="KW-0963">Cytoplasm</keyword>
<comment type="similarity">
    <text evidence="5">Belongs to the YqgF HJR family.</text>
</comment>
<dbReference type="InterPro" id="IPR005227">
    <property type="entry name" value="YqgF"/>
</dbReference>
<dbReference type="SMART" id="SM00732">
    <property type="entry name" value="YqgFc"/>
    <property type="match status" value="1"/>
</dbReference>
<evidence type="ECO:0000313" key="7">
    <source>
        <dbReference type="EMBL" id="HIU69245.1"/>
    </source>
</evidence>
<dbReference type="NCBIfam" id="TIGR00250">
    <property type="entry name" value="RNAse_H_YqgF"/>
    <property type="match status" value="1"/>
</dbReference>
<dbReference type="Proteomes" id="UP000824125">
    <property type="component" value="Unassembled WGS sequence"/>
</dbReference>
<dbReference type="InterPro" id="IPR012337">
    <property type="entry name" value="RNaseH-like_sf"/>
</dbReference>
<dbReference type="InterPro" id="IPR037027">
    <property type="entry name" value="YqgF/RNaseH-like_dom_sf"/>
</dbReference>
<dbReference type="GO" id="GO:0005829">
    <property type="term" value="C:cytosol"/>
    <property type="evidence" value="ECO:0007669"/>
    <property type="project" value="TreeGrafter"/>
</dbReference>
<evidence type="ECO:0000256" key="2">
    <source>
        <dbReference type="ARBA" id="ARBA00022517"/>
    </source>
</evidence>
<dbReference type="AlphaFoldDB" id="A0A9D1SP62"/>
<reference evidence="7" key="1">
    <citation type="submission" date="2020-10" db="EMBL/GenBank/DDBJ databases">
        <authorList>
            <person name="Gilroy R."/>
        </authorList>
    </citation>
    <scope>NUCLEOTIDE SEQUENCE</scope>
    <source>
        <strain evidence="7">CHK176-6737</strain>
    </source>
</reference>
<dbReference type="InterPro" id="IPR006641">
    <property type="entry name" value="YqgF/RNaseH-like_dom"/>
</dbReference>
<gene>
    <name evidence="7" type="primary">ruvX</name>
    <name evidence="7" type="ORF">IAD23_04730</name>
</gene>
<dbReference type="Gene3D" id="3.30.420.140">
    <property type="entry name" value="YqgF/RNase H-like domain"/>
    <property type="match status" value="1"/>
</dbReference>
<dbReference type="CDD" id="cd16964">
    <property type="entry name" value="YqgF"/>
    <property type="match status" value="1"/>
</dbReference>
<dbReference type="SUPFAM" id="SSF53098">
    <property type="entry name" value="Ribonuclease H-like"/>
    <property type="match status" value="1"/>
</dbReference>
<name>A0A9D1SP62_9FIRM</name>
<protein>
    <recommendedName>
        <fullName evidence="5">Putative pre-16S rRNA nuclease</fullName>
        <ecNumber evidence="5">3.1.-.-</ecNumber>
    </recommendedName>
</protein>
<dbReference type="HAMAP" id="MF_00651">
    <property type="entry name" value="Nuclease_YqgF"/>
    <property type="match status" value="1"/>
</dbReference>
<evidence type="ECO:0000313" key="8">
    <source>
        <dbReference type="Proteomes" id="UP000824125"/>
    </source>
</evidence>
<keyword evidence="2 5" id="KW-0690">Ribosome biogenesis</keyword>
<keyword evidence="4 5" id="KW-0378">Hydrolase</keyword>
<feature type="domain" description="YqgF/RNase H-like" evidence="6">
    <location>
        <begin position="1"/>
        <end position="101"/>
    </location>
</feature>
<keyword evidence="3 5" id="KW-0540">Nuclease</keyword>
<comment type="function">
    <text evidence="5">Could be a nuclease involved in processing of the 5'-end of pre-16S rRNA.</text>
</comment>
<evidence type="ECO:0000259" key="6">
    <source>
        <dbReference type="SMART" id="SM00732"/>
    </source>
</evidence>
<comment type="subcellular location">
    <subcellularLocation>
        <location evidence="5">Cytoplasm</location>
    </subcellularLocation>
</comment>
<dbReference type="PANTHER" id="PTHR33317">
    <property type="entry name" value="POLYNUCLEOTIDYL TRANSFERASE, RIBONUCLEASE H-LIKE SUPERFAMILY PROTEIN"/>
    <property type="match status" value="1"/>
</dbReference>
<comment type="caution">
    <text evidence="7">The sequence shown here is derived from an EMBL/GenBank/DDBJ whole genome shotgun (WGS) entry which is preliminary data.</text>
</comment>
<dbReference type="EC" id="3.1.-.-" evidence="5"/>
<dbReference type="PANTHER" id="PTHR33317:SF4">
    <property type="entry name" value="POLYNUCLEOTIDYL TRANSFERASE, RIBONUCLEASE H-LIKE SUPERFAMILY PROTEIN"/>
    <property type="match status" value="1"/>
</dbReference>